<gene>
    <name evidence="9" type="ORF">S01H4_03438</name>
</gene>
<keyword evidence="6" id="KW-0342">GTP-binding</keyword>
<name>X0YM74_9ZZZZ</name>
<dbReference type="EMBL" id="BART01000842">
    <property type="protein sequence ID" value="GAG57409.1"/>
    <property type="molecule type" value="Genomic_DNA"/>
</dbReference>
<comment type="caution">
    <text evidence="9">The sequence shown here is derived from an EMBL/GenBank/DDBJ whole genome shotgun (WGS) entry which is preliminary data.</text>
</comment>
<dbReference type="CDD" id="cd01895">
    <property type="entry name" value="EngA2"/>
    <property type="match status" value="1"/>
</dbReference>
<dbReference type="InterPro" id="IPR027417">
    <property type="entry name" value="P-loop_NTPase"/>
</dbReference>
<organism evidence="9">
    <name type="scientific">marine sediment metagenome</name>
    <dbReference type="NCBI Taxonomy" id="412755"/>
    <lineage>
        <taxon>unclassified sequences</taxon>
        <taxon>metagenomes</taxon>
        <taxon>ecological metagenomes</taxon>
    </lineage>
</organism>
<dbReference type="Pfam" id="PF01926">
    <property type="entry name" value="MMR_HSR1"/>
    <property type="match status" value="2"/>
</dbReference>
<protein>
    <recommendedName>
        <fullName evidence="2">GTPase Der</fullName>
    </recommendedName>
    <alternativeName>
        <fullName evidence="7">GTP-binding protein EngA</fullName>
    </alternativeName>
</protein>
<evidence type="ECO:0000313" key="9">
    <source>
        <dbReference type="EMBL" id="GAG57409.1"/>
    </source>
</evidence>
<dbReference type="FunFam" id="3.40.50.300:FF:000040">
    <property type="entry name" value="GTPase Der"/>
    <property type="match status" value="1"/>
</dbReference>
<dbReference type="InterPro" id="IPR005225">
    <property type="entry name" value="Small_GTP-bd"/>
</dbReference>
<feature type="domain" description="EngA-type G" evidence="8">
    <location>
        <begin position="158"/>
        <end position="332"/>
    </location>
</feature>
<reference evidence="9" key="1">
    <citation type="journal article" date="2014" name="Front. Microbiol.">
        <title>High frequency of phylogenetically diverse reductive dehalogenase-homologous genes in deep subseafloor sedimentary metagenomes.</title>
        <authorList>
            <person name="Kawai M."/>
            <person name="Futagami T."/>
            <person name="Toyoda A."/>
            <person name="Takaki Y."/>
            <person name="Nishi S."/>
            <person name="Hori S."/>
            <person name="Arai W."/>
            <person name="Tsubouchi T."/>
            <person name="Morono Y."/>
            <person name="Uchiyama I."/>
            <person name="Ito T."/>
            <person name="Fujiyama A."/>
            <person name="Inagaki F."/>
            <person name="Takami H."/>
        </authorList>
    </citation>
    <scope>NUCLEOTIDE SEQUENCE</scope>
    <source>
        <strain evidence="9">Expedition CK06-06</strain>
    </source>
</reference>
<keyword evidence="5" id="KW-0547">Nucleotide-binding</keyword>
<proteinExistence type="inferred from homology"/>
<evidence type="ECO:0000256" key="1">
    <source>
        <dbReference type="ARBA" id="ARBA00008279"/>
    </source>
</evidence>
<evidence type="ECO:0000256" key="2">
    <source>
        <dbReference type="ARBA" id="ARBA00020953"/>
    </source>
</evidence>
<dbReference type="Gene3D" id="3.30.300.20">
    <property type="match status" value="1"/>
</dbReference>
<dbReference type="InterPro" id="IPR015946">
    <property type="entry name" value="KH_dom-like_a/b"/>
</dbReference>
<sequence length="417" mass="46325">MISIVEPTAGVTRDRVSTIICRKASCGEKAEKYFELIDTGGYGIVDTDDLSSHIEQQIHQAIESANLVIFMVDIRDGLVPLDEKIARLLRKGEFDVIGVANKADTARMFPAAGEFSKLGFGEFLCISAKNNLNKAVLLDKVFDKLSALESTKPPEPVMKIAIVGKRNVGKSTLVNAMVGSDRVIVSETPGTTRDAIDVRFEKDGKTIIVIDTAGIRKKSKIANSIEFYSYVRATRSIRRADVVLFLIDATTAVSQVDKKVARFIADECKSCIITINKWDLAKDAAVTSDYDQYLTKLLPGLKYAPIVFTTATEAKNIQSVLDLAGEIFKQTTTWIPTAKLNKAFEIIKTEKIGGVKGSWPKIYYATQIAVNPITILMFVNNPELFEENYRRFIIGRLRELLPVEEVPIRLLARSHRK</sequence>
<dbReference type="PIRSF" id="PIRSF006485">
    <property type="entry name" value="GTP-binding_EngA"/>
    <property type="match status" value="1"/>
</dbReference>
<dbReference type="HAMAP" id="MF_00195">
    <property type="entry name" value="GTPase_Der"/>
    <property type="match status" value="1"/>
</dbReference>
<keyword evidence="4" id="KW-0677">Repeat</keyword>
<accession>X0YM74</accession>
<dbReference type="PROSITE" id="PS51712">
    <property type="entry name" value="G_ENGA"/>
    <property type="match status" value="1"/>
</dbReference>
<evidence type="ECO:0000256" key="3">
    <source>
        <dbReference type="ARBA" id="ARBA00022517"/>
    </source>
</evidence>
<keyword evidence="3" id="KW-0690">Ribosome biogenesis</keyword>
<dbReference type="AlphaFoldDB" id="X0YM74"/>
<dbReference type="InterPro" id="IPR016484">
    <property type="entry name" value="GTPase_Der"/>
</dbReference>
<evidence type="ECO:0000256" key="7">
    <source>
        <dbReference type="ARBA" id="ARBA00032345"/>
    </source>
</evidence>
<dbReference type="Pfam" id="PF14714">
    <property type="entry name" value="KH_dom-like"/>
    <property type="match status" value="1"/>
</dbReference>
<comment type="similarity">
    <text evidence="1">Belongs to the TRAFAC class TrmE-Era-EngA-EngB-Septin-like GTPase superfamily. EngA (Der) GTPase family.</text>
</comment>
<dbReference type="InterPro" id="IPR006073">
    <property type="entry name" value="GTP-bd"/>
</dbReference>
<evidence type="ECO:0000256" key="4">
    <source>
        <dbReference type="ARBA" id="ARBA00022737"/>
    </source>
</evidence>
<dbReference type="PANTHER" id="PTHR43834:SF6">
    <property type="entry name" value="GTPASE DER"/>
    <property type="match status" value="1"/>
</dbReference>
<dbReference type="GO" id="GO:0042254">
    <property type="term" value="P:ribosome biogenesis"/>
    <property type="evidence" value="ECO:0007669"/>
    <property type="project" value="UniProtKB-KW"/>
</dbReference>
<dbReference type="SUPFAM" id="SSF52540">
    <property type="entry name" value="P-loop containing nucleoside triphosphate hydrolases"/>
    <property type="match status" value="2"/>
</dbReference>
<dbReference type="InterPro" id="IPR032859">
    <property type="entry name" value="KH_dom-like"/>
</dbReference>
<dbReference type="PRINTS" id="PR00326">
    <property type="entry name" value="GTP1OBG"/>
</dbReference>
<dbReference type="InterPro" id="IPR031166">
    <property type="entry name" value="G_ENGA"/>
</dbReference>
<evidence type="ECO:0000256" key="6">
    <source>
        <dbReference type="ARBA" id="ARBA00023134"/>
    </source>
</evidence>
<evidence type="ECO:0000259" key="8">
    <source>
        <dbReference type="PROSITE" id="PS51712"/>
    </source>
</evidence>
<evidence type="ECO:0000256" key="5">
    <source>
        <dbReference type="ARBA" id="ARBA00022741"/>
    </source>
</evidence>
<dbReference type="GO" id="GO:0043022">
    <property type="term" value="F:ribosome binding"/>
    <property type="evidence" value="ECO:0007669"/>
    <property type="project" value="TreeGrafter"/>
</dbReference>
<dbReference type="NCBIfam" id="TIGR03594">
    <property type="entry name" value="GTPase_EngA"/>
    <property type="match status" value="1"/>
</dbReference>
<dbReference type="Gene3D" id="3.40.50.300">
    <property type="entry name" value="P-loop containing nucleotide triphosphate hydrolases"/>
    <property type="match status" value="2"/>
</dbReference>
<dbReference type="NCBIfam" id="TIGR00231">
    <property type="entry name" value="small_GTP"/>
    <property type="match status" value="1"/>
</dbReference>
<dbReference type="GO" id="GO:0005525">
    <property type="term" value="F:GTP binding"/>
    <property type="evidence" value="ECO:0007669"/>
    <property type="project" value="UniProtKB-KW"/>
</dbReference>
<dbReference type="PANTHER" id="PTHR43834">
    <property type="entry name" value="GTPASE DER"/>
    <property type="match status" value="1"/>
</dbReference>